<dbReference type="GO" id="GO:0000030">
    <property type="term" value="F:mannosyltransferase activity"/>
    <property type="evidence" value="ECO:0007669"/>
    <property type="project" value="TreeGrafter"/>
</dbReference>
<dbReference type="GeneID" id="43184922"/>
<dbReference type="eggNOG" id="COG3774">
    <property type="taxonomic scope" value="Bacteria"/>
</dbReference>
<dbReference type="AlphaFoldDB" id="B5CYV8"/>
<proteinExistence type="predicted"/>
<evidence type="ECO:0008006" key="4">
    <source>
        <dbReference type="Google" id="ProtNLM"/>
    </source>
</evidence>
<dbReference type="HOGENOM" id="CLU_073547_2_0_10"/>
<accession>B5CYV8</accession>
<dbReference type="GO" id="GO:0051999">
    <property type="term" value="P:mannosyl-inositol phosphorylceramide biosynthetic process"/>
    <property type="evidence" value="ECO:0007669"/>
    <property type="project" value="TreeGrafter"/>
</dbReference>
<protein>
    <recommendedName>
        <fullName evidence="4">Polysaccharide biosynthesis protein</fullName>
    </recommendedName>
</protein>
<gene>
    <name evidence="2" type="ORF">BACPLE_01915</name>
</gene>
<dbReference type="Pfam" id="PF04488">
    <property type="entry name" value="Gly_transf_sug"/>
    <property type="match status" value="1"/>
</dbReference>
<dbReference type="InterPro" id="IPR007577">
    <property type="entry name" value="GlycoTrfase_DXD_sugar-bd_CS"/>
</dbReference>
<evidence type="ECO:0000313" key="3">
    <source>
        <dbReference type="Proteomes" id="UP000003452"/>
    </source>
</evidence>
<dbReference type="SUPFAM" id="SSF53448">
    <property type="entry name" value="Nucleotide-diphospho-sugar transferases"/>
    <property type="match status" value="1"/>
</dbReference>
<evidence type="ECO:0000313" key="2">
    <source>
        <dbReference type="EMBL" id="EDY95639.1"/>
    </source>
</evidence>
<dbReference type="Gene3D" id="3.90.550.20">
    <property type="match status" value="1"/>
</dbReference>
<dbReference type="RefSeq" id="WP_007561347.1">
    <property type="nucleotide sequence ID" value="NZ_DS990130.1"/>
</dbReference>
<reference evidence="2 3" key="1">
    <citation type="submission" date="2008-08" db="EMBL/GenBank/DDBJ databases">
        <title>Draft genome sequence of Bacteroides plebeius (DSM 17135).</title>
        <authorList>
            <person name="Sudarsanam P."/>
            <person name="Ley R."/>
            <person name="Guruge J."/>
            <person name="Turnbaugh P.J."/>
            <person name="Mahowald M."/>
            <person name="Liep D."/>
            <person name="Gordon J."/>
        </authorList>
    </citation>
    <scope>NUCLEOTIDE SEQUENCE [LARGE SCALE GENOMIC DNA]</scope>
    <source>
        <strain evidence="3">DSM 17135 / JCM 12973 / M2</strain>
    </source>
</reference>
<evidence type="ECO:0000256" key="1">
    <source>
        <dbReference type="ARBA" id="ARBA00022679"/>
    </source>
</evidence>
<dbReference type="Proteomes" id="UP000003452">
    <property type="component" value="Unassembled WGS sequence"/>
</dbReference>
<dbReference type="PANTHER" id="PTHR32385:SF15">
    <property type="entry name" value="INOSITOL PHOSPHOCERAMIDE MANNOSYLTRANSFERASE 1"/>
    <property type="match status" value="1"/>
</dbReference>
<keyword evidence="1" id="KW-0808">Transferase</keyword>
<dbReference type="OrthoDB" id="9802987at2"/>
<dbReference type="InterPro" id="IPR029044">
    <property type="entry name" value="Nucleotide-diphossugar_trans"/>
</dbReference>
<dbReference type="GO" id="GO:0016020">
    <property type="term" value="C:membrane"/>
    <property type="evidence" value="ECO:0007669"/>
    <property type="project" value="GOC"/>
</dbReference>
<organism evidence="2 3">
    <name type="scientific">Phocaeicola plebeius (strain DSM 17135 / JCM 12973 / CCUG 54634 / M2)</name>
    <name type="common">Bacteroides plebeius</name>
    <dbReference type="NCBI Taxonomy" id="484018"/>
    <lineage>
        <taxon>Bacteria</taxon>
        <taxon>Pseudomonadati</taxon>
        <taxon>Bacteroidota</taxon>
        <taxon>Bacteroidia</taxon>
        <taxon>Bacteroidales</taxon>
        <taxon>Bacteroidaceae</taxon>
        <taxon>Phocaeicola</taxon>
    </lineage>
</organism>
<name>B5CYV8_PHOPM</name>
<sequence length="266" mass="31548">MIPKIIHYCWFGGKEMPALLQLCIASWKKYLPDYQIKRWDETNFDFNMAPLCKEAYAAKKWAFVADYCRIYALYTEGGIYMDTDIMVLKSFDEFLQYSFCSSQEYQPLMLEPVRKQYIDENGKRIVDQQYVPGLGIQSGVMMAEKGIPYLKDCMDFYNQLHLPENLMDIVVVKILAKFMEKYGYRYTTENQYFPIYNIRIAQPTVFSNMTALSNDSYAWHLYYKSWVGQAFSLKQILRNNFPKIYLILQLVSRKKFGLIHKILFLK</sequence>
<reference evidence="2 3" key="2">
    <citation type="submission" date="2008-08" db="EMBL/GenBank/DDBJ databases">
        <authorList>
            <person name="Fulton L."/>
            <person name="Clifton S."/>
            <person name="Fulton B."/>
            <person name="Xu J."/>
            <person name="Minx P."/>
            <person name="Pepin K.H."/>
            <person name="Johnson M."/>
            <person name="Thiruvilangam P."/>
            <person name="Bhonagiri V."/>
            <person name="Nash W.E."/>
            <person name="Mardis E.R."/>
            <person name="Wilson R.K."/>
        </authorList>
    </citation>
    <scope>NUCLEOTIDE SEQUENCE [LARGE SCALE GENOMIC DNA]</scope>
    <source>
        <strain evidence="3">DSM 17135 / JCM 12973 / M2</strain>
    </source>
</reference>
<dbReference type="EMBL" id="ABQC02000019">
    <property type="protein sequence ID" value="EDY95639.1"/>
    <property type="molecule type" value="Genomic_DNA"/>
</dbReference>
<dbReference type="InterPro" id="IPR051706">
    <property type="entry name" value="Glycosyltransferase_domain"/>
</dbReference>
<dbReference type="PANTHER" id="PTHR32385">
    <property type="entry name" value="MANNOSYL PHOSPHORYLINOSITOL CERAMIDE SYNTHASE"/>
    <property type="match status" value="1"/>
</dbReference>
<comment type="caution">
    <text evidence="2">The sequence shown here is derived from an EMBL/GenBank/DDBJ whole genome shotgun (WGS) entry which is preliminary data.</text>
</comment>